<dbReference type="EMBL" id="JBHSIU010000047">
    <property type="protein sequence ID" value="MFC5003255.1"/>
    <property type="molecule type" value="Genomic_DNA"/>
</dbReference>
<dbReference type="RefSeq" id="WP_380122123.1">
    <property type="nucleotide sequence ID" value="NZ_JBHSIU010000047.1"/>
</dbReference>
<dbReference type="PROSITE" id="PS51257">
    <property type="entry name" value="PROKAR_LIPOPROTEIN"/>
    <property type="match status" value="1"/>
</dbReference>
<keyword evidence="1" id="KW-0732">Signal</keyword>
<gene>
    <name evidence="2" type="ORF">ACFPIJ_36165</name>
</gene>
<keyword evidence="2" id="KW-0449">Lipoprotein</keyword>
<name>A0ABV9W3M0_9ACTN</name>
<dbReference type="Proteomes" id="UP001595912">
    <property type="component" value="Unassembled WGS sequence"/>
</dbReference>
<reference evidence="3" key="1">
    <citation type="journal article" date="2019" name="Int. J. Syst. Evol. Microbiol.">
        <title>The Global Catalogue of Microorganisms (GCM) 10K type strain sequencing project: providing services to taxonomists for standard genome sequencing and annotation.</title>
        <authorList>
            <consortium name="The Broad Institute Genomics Platform"/>
            <consortium name="The Broad Institute Genome Sequencing Center for Infectious Disease"/>
            <person name="Wu L."/>
            <person name="Ma J."/>
        </authorList>
    </citation>
    <scope>NUCLEOTIDE SEQUENCE [LARGE SCALE GENOMIC DNA]</scope>
    <source>
        <strain evidence="3">CGMCC 4.7152</strain>
    </source>
</reference>
<protein>
    <submittedName>
        <fullName evidence="2">SCO0607 family lipoprotein</fullName>
    </submittedName>
</protein>
<evidence type="ECO:0000256" key="1">
    <source>
        <dbReference type="SAM" id="SignalP"/>
    </source>
</evidence>
<feature type="chain" id="PRO_5046242148" evidence="1">
    <location>
        <begin position="23"/>
        <end position="96"/>
    </location>
</feature>
<dbReference type="InterPro" id="IPR058119">
    <property type="entry name" value="SCO0607-like"/>
</dbReference>
<keyword evidence="3" id="KW-1185">Reference proteome</keyword>
<dbReference type="NCBIfam" id="NF046120">
    <property type="entry name" value="lipo_SCO0607"/>
    <property type="match status" value="1"/>
</dbReference>
<proteinExistence type="predicted"/>
<evidence type="ECO:0000313" key="3">
    <source>
        <dbReference type="Proteomes" id="UP001595912"/>
    </source>
</evidence>
<feature type="signal peptide" evidence="1">
    <location>
        <begin position="1"/>
        <end position="22"/>
    </location>
</feature>
<comment type="caution">
    <text evidence="2">The sequence shown here is derived from an EMBL/GenBank/DDBJ whole genome shotgun (WGS) entry which is preliminary data.</text>
</comment>
<sequence length="96" mass="10452">MTRRLLTLLLLTALLATGCSFKERICSSGEHPVKAVGNTTGRTCVRDGADPPAGYVPYPAGKVPKYLDDEWDRYWSDKVLDERGNLISPAPVTSAT</sequence>
<evidence type="ECO:0000313" key="2">
    <source>
        <dbReference type="EMBL" id="MFC5003255.1"/>
    </source>
</evidence>
<accession>A0ABV9W3M0</accession>
<organism evidence="2 3">
    <name type="scientific">Dactylosporangium cerinum</name>
    <dbReference type="NCBI Taxonomy" id="1434730"/>
    <lineage>
        <taxon>Bacteria</taxon>
        <taxon>Bacillati</taxon>
        <taxon>Actinomycetota</taxon>
        <taxon>Actinomycetes</taxon>
        <taxon>Micromonosporales</taxon>
        <taxon>Micromonosporaceae</taxon>
        <taxon>Dactylosporangium</taxon>
    </lineage>
</organism>